<keyword evidence="12" id="KW-1185">Reference proteome</keyword>
<dbReference type="Proteomes" id="UP000419017">
    <property type="component" value="Unassembled WGS sequence"/>
</dbReference>
<keyword evidence="7" id="KW-0547">Nucleotide-binding</keyword>
<dbReference type="PANTHER" id="PTHR33540:SF2">
    <property type="entry name" value="TRNA THREONYLCARBAMOYLADENOSINE BIOSYNTHESIS PROTEIN TSAE"/>
    <property type="match status" value="1"/>
</dbReference>
<dbReference type="Gene3D" id="3.40.50.300">
    <property type="entry name" value="P-loop containing nucleotide triphosphate hydrolases"/>
    <property type="match status" value="1"/>
</dbReference>
<dbReference type="RefSeq" id="WP_156683214.1">
    <property type="nucleotide sequence ID" value="NZ_CABWIB010000001.1"/>
</dbReference>
<evidence type="ECO:0000256" key="8">
    <source>
        <dbReference type="ARBA" id="ARBA00022840"/>
    </source>
</evidence>
<evidence type="ECO:0000256" key="4">
    <source>
        <dbReference type="ARBA" id="ARBA00022490"/>
    </source>
</evidence>
<dbReference type="GO" id="GO:0046872">
    <property type="term" value="F:metal ion binding"/>
    <property type="evidence" value="ECO:0007669"/>
    <property type="project" value="UniProtKB-KW"/>
</dbReference>
<evidence type="ECO:0000256" key="2">
    <source>
        <dbReference type="ARBA" id="ARBA00007599"/>
    </source>
</evidence>
<evidence type="ECO:0000313" key="12">
    <source>
        <dbReference type="Proteomes" id="UP000419017"/>
    </source>
</evidence>
<keyword evidence="8" id="KW-0067">ATP-binding</keyword>
<evidence type="ECO:0000256" key="6">
    <source>
        <dbReference type="ARBA" id="ARBA00022723"/>
    </source>
</evidence>
<protein>
    <recommendedName>
        <fullName evidence="3">tRNA threonylcarbamoyladenosine biosynthesis protein TsaE</fullName>
    </recommendedName>
    <alternativeName>
        <fullName evidence="10">t(6)A37 threonylcarbamoyladenosine biosynthesis protein TsaE</fullName>
    </alternativeName>
</protein>
<comment type="subcellular location">
    <subcellularLocation>
        <location evidence="1">Cytoplasm</location>
    </subcellularLocation>
</comment>
<dbReference type="Pfam" id="PF02367">
    <property type="entry name" value="TsaE"/>
    <property type="match status" value="1"/>
</dbReference>
<dbReference type="InterPro" id="IPR003442">
    <property type="entry name" value="T6A_TsaE"/>
</dbReference>
<evidence type="ECO:0000313" key="11">
    <source>
        <dbReference type="EMBL" id="VWL85202.1"/>
    </source>
</evidence>
<keyword evidence="6" id="KW-0479">Metal-binding</keyword>
<evidence type="ECO:0000256" key="5">
    <source>
        <dbReference type="ARBA" id="ARBA00022694"/>
    </source>
</evidence>
<sequence length="161" mass="18917">MLLNKTELSFEKFNELVENFSKRILENKKNSICIGLIGDLGTGKTAFSKKLLSSLGVTEYVKSPTFTYLIEYNIDGIDIYHFDVYRISNEDELYNIGFYDYIDNNNSLVLVEWANLILDEMPKNTIYFEIEHSKENTRIYSSYIIDKGEKIYVDVYNYKFD</sequence>
<name>A0A6I8MCJ7_9FUSO</name>
<evidence type="ECO:0000256" key="1">
    <source>
        <dbReference type="ARBA" id="ARBA00004496"/>
    </source>
</evidence>
<dbReference type="GO" id="GO:0002949">
    <property type="term" value="P:tRNA threonylcarbamoyladenosine modification"/>
    <property type="evidence" value="ECO:0007669"/>
    <property type="project" value="InterPro"/>
</dbReference>
<accession>A0A6I8MCJ7</accession>
<keyword evidence="4" id="KW-0963">Cytoplasm</keyword>
<dbReference type="PANTHER" id="PTHR33540">
    <property type="entry name" value="TRNA THREONYLCARBAMOYLADENOSINE BIOSYNTHESIS PROTEIN TSAE"/>
    <property type="match status" value="1"/>
</dbReference>
<dbReference type="GO" id="GO:0005737">
    <property type="term" value="C:cytoplasm"/>
    <property type="evidence" value="ECO:0007669"/>
    <property type="project" value="UniProtKB-SubCell"/>
</dbReference>
<dbReference type="InterPro" id="IPR027417">
    <property type="entry name" value="P-loop_NTPase"/>
</dbReference>
<dbReference type="NCBIfam" id="TIGR00150">
    <property type="entry name" value="T6A_YjeE"/>
    <property type="match status" value="1"/>
</dbReference>
<organism evidence="11 12">
    <name type="scientific">Oceanivirga miroungae</name>
    <dbReference type="NCBI Taxonomy" id="1130046"/>
    <lineage>
        <taxon>Bacteria</taxon>
        <taxon>Fusobacteriati</taxon>
        <taxon>Fusobacteriota</taxon>
        <taxon>Fusobacteriia</taxon>
        <taxon>Fusobacteriales</taxon>
        <taxon>Leptotrichiaceae</taxon>
        <taxon>Oceanivirga</taxon>
    </lineage>
</organism>
<evidence type="ECO:0000256" key="7">
    <source>
        <dbReference type="ARBA" id="ARBA00022741"/>
    </source>
</evidence>
<comment type="similarity">
    <text evidence="2">Belongs to the TsaE family.</text>
</comment>
<evidence type="ECO:0000256" key="3">
    <source>
        <dbReference type="ARBA" id="ARBA00019010"/>
    </source>
</evidence>
<gene>
    <name evidence="11" type="ORF">OMES3154_00485</name>
</gene>
<dbReference type="GO" id="GO:0005524">
    <property type="term" value="F:ATP binding"/>
    <property type="evidence" value="ECO:0007669"/>
    <property type="project" value="UniProtKB-KW"/>
</dbReference>
<keyword evidence="9" id="KW-0460">Magnesium</keyword>
<evidence type="ECO:0000256" key="10">
    <source>
        <dbReference type="ARBA" id="ARBA00032441"/>
    </source>
</evidence>
<dbReference type="AlphaFoldDB" id="A0A6I8MCJ7"/>
<reference evidence="11 12" key="1">
    <citation type="submission" date="2019-10" db="EMBL/GenBank/DDBJ databases">
        <authorList>
            <person name="Blom J."/>
        </authorList>
    </citation>
    <scope>NUCLEOTIDE SEQUENCE [LARGE SCALE GENOMIC DNA]</scope>
    <source>
        <strain evidence="11 12">ES3154-GLU</strain>
    </source>
</reference>
<proteinExistence type="inferred from homology"/>
<keyword evidence="5" id="KW-0819">tRNA processing</keyword>
<evidence type="ECO:0000256" key="9">
    <source>
        <dbReference type="ARBA" id="ARBA00022842"/>
    </source>
</evidence>
<dbReference type="EMBL" id="CABWIB010000001">
    <property type="protein sequence ID" value="VWL85202.1"/>
    <property type="molecule type" value="Genomic_DNA"/>
</dbReference>
<dbReference type="SUPFAM" id="SSF52540">
    <property type="entry name" value="P-loop containing nucleoside triphosphate hydrolases"/>
    <property type="match status" value="1"/>
</dbReference>